<dbReference type="Proteomes" id="UP000523447">
    <property type="component" value="Unassembled WGS sequence"/>
</dbReference>
<dbReference type="EMBL" id="JAAXPE010000013">
    <property type="protein sequence ID" value="NKY86869.1"/>
    <property type="molecule type" value="Genomic_DNA"/>
</dbReference>
<reference evidence="4 5" key="1">
    <citation type="submission" date="2020-04" db="EMBL/GenBank/DDBJ databases">
        <title>MicrobeNet Type strains.</title>
        <authorList>
            <person name="Nicholson A.C."/>
        </authorList>
    </citation>
    <scope>NUCLEOTIDE SEQUENCE [LARGE SCALE GENOMIC DNA]</scope>
    <source>
        <strain evidence="4 5">DSM 44445</strain>
    </source>
</reference>
<evidence type="ECO:0000313" key="4">
    <source>
        <dbReference type="EMBL" id="NKY86869.1"/>
    </source>
</evidence>
<keyword evidence="5" id="KW-1185">Reference proteome</keyword>
<dbReference type="SMART" id="SM00062">
    <property type="entry name" value="PBPb"/>
    <property type="match status" value="1"/>
</dbReference>
<keyword evidence="1 2" id="KW-0732">Signal</keyword>
<evidence type="ECO:0000256" key="2">
    <source>
        <dbReference type="SAM" id="SignalP"/>
    </source>
</evidence>
<dbReference type="PANTHER" id="PTHR35936:SF19">
    <property type="entry name" value="AMINO-ACID-BINDING PROTEIN YXEM-RELATED"/>
    <property type="match status" value="1"/>
</dbReference>
<dbReference type="Pfam" id="PF00497">
    <property type="entry name" value="SBP_bac_3"/>
    <property type="match status" value="1"/>
</dbReference>
<accession>A0A7X6RIS0</accession>
<comment type="caution">
    <text evidence="4">The sequence shown here is derived from an EMBL/GenBank/DDBJ whole genome shotgun (WGS) entry which is preliminary data.</text>
</comment>
<feature type="domain" description="Solute-binding protein family 3/N-terminal" evidence="3">
    <location>
        <begin position="34"/>
        <end position="258"/>
    </location>
</feature>
<proteinExistence type="predicted"/>
<gene>
    <name evidence="4" type="ORF">HGA07_14650</name>
</gene>
<feature type="chain" id="PRO_5031152374" evidence="2">
    <location>
        <begin position="30"/>
        <end position="261"/>
    </location>
</feature>
<dbReference type="InterPro" id="IPR001638">
    <property type="entry name" value="Solute-binding_3/MltF_N"/>
</dbReference>
<name>A0A7X6RIS0_9NOCA</name>
<dbReference type="RefSeq" id="WP_040719917.1">
    <property type="nucleotide sequence ID" value="NZ_CAWPHS010000005.1"/>
</dbReference>
<dbReference type="SUPFAM" id="SSF53850">
    <property type="entry name" value="Periplasmic binding protein-like II"/>
    <property type="match status" value="1"/>
</dbReference>
<protein>
    <submittedName>
        <fullName evidence="4">Transporter substrate-binding domain-containing protein</fullName>
    </submittedName>
</protein>
<organism evidence="4 5">
    <name type="scientific">Nocardia veterana</name>
    <dbReference type="NCBI Taxonomy" id="132249"/>
    <lineage>
        <taxon>Bacteria</taxon>
        <taxon>Bacillati</taxon>
        <taxon>Actinomycetota</taxon>
        <taxon>Actinomycetes</taxon>
        <taxon>Mycobacteriales</taxon>
        <taxon>Nocardiaceae</taxon>
        <taxon>Nocardia</taxon>
    </lineage>
</organism>
<dbReference type="AlphaFoldDB" id="A0A7X6RIS0"/>
<dbReference type="PANTHER" id="PTHR35936">
    <property type="entry name" value="MEMBRANE-BOUND LYTIC MUREIN TRANSGLYCOSYLASE F"/>
    <property type="match status" value="1"/>
</dbReference>
<evidence type="ECO:0000313" key="5">
    <source>
        <dbReference type="Proteomes" id="UP000523447"/>
    </source>
</evidence>
<evidence type="ECO:0000256" key="1">
    <source>
        <dbReference type="ARBA" id="ARBA00022729"/>
    </source>
</evidence>
<evidence type="ECO:0000259" key="3">
    <source>
        <dbReference type="SMART" id="SM00062"/>
    </source>
</evidence>
<sequence>MGKAIPRRIPAVAAAVAATLLAVAAPARADAPEAMRVCTTGDYPPYSVADGRGGYRGIDIDLVRDMAELLHRPLRFVPTTWSSMSADFAARSCDLAVGGISDSAARRAYADFSLSYGTDGKTPIVRAADADAYATIAQIDQPQVRVIVNRGGTNEQFARTHFPHAQLTVWPDNVTIFDQISAGRADVFVTDSVEGRYRARQHPDLRVLHPEKPFDSFGKVFLLPKNEPVTAAVVNGWLASQLATGGIERRFAEWIGPGATA</sequence>
<dbReference type="Gene3D" id="3.40.190.10">
    <property type="entry name" value="Periplasmic binding protein-like II"/>
    <property type="match status" value="2"/>
</dbReference>
<feature type="signal peptide" evidence="2">
    <location>
        <begin position="1"/>
        <end position="29"/>
    </location>
</feature>